<dbReference type="Pfam" id="PF03763">
    <property type="entry name" value="Remorin_C"/>
    <property type="match status" value="1"/>
</dbReference>
<keyword evidence="2" id="KW-0175">Coiled coil</keyword>
<keyword evidence="7" id="KW-1185">Reference proteome</keyword>
<dbReference type="Proteomes" id="UP000053555">
    <property type="component" value="Unassembled WGS sequence"/>
</dbReference>
<evidence type="ECO:0000313" key="6">
    <source>
        <dbReference type="EMBL" id="RZC24493.1"/>
    </source>
</evidence>
<feature type="region of interest" description="Disordered" evidence="3">
    <location>
        <begin position="67"/>
        <end position="162"/>
    </location>
</feature>
<gene>
    <name evidence="6" type="ORF">D0Y65_003631</name>
    <name evidence="5" type="ORF">glysoja_034537</name>
</gene>
<dbReference type="PANTHER" id="PTHR31471:SF51">
    <property type="entry name" value="REMORIN FAMILY PROTEIN"/>
    <property type="match status" value="1"/>
</dbReference>
<dbReference type="SMR" id="A0A0B2NY73"/>
<reference evidence="6 7" key="2">
    <citation type="submission" date="2018-09" db="EMBL/GenBank/DDBJ databases">
        <title>A high-quality reference genome of wild soybean provides a powerful tool to mine soybean genomes.</title>
        <authorList>
            <person name="Xie M."/>
            <person name="Chung C.Y.L."/>
            <person name="Li M.-W."/>
            <person name="Wong F.-L."/>
            <person name="Chan T.-F."/>
            <person name="Lam H.-M."/>
        </authorList>
    </citation>
    <scope>NUCLEOTIDE SEQUENCE [LARGE SCALE GENOMIC DNA]</scope>
    <source>
        <strain evidence="7">cv. W05</strain>
        <tissue evidence="6">Hypocotyl of etiolated seedlings</tissue>
    </source>
</reference>
<evidence type="ECO:0000313" key="7">
    <source>
        <dbReference type="Proteomes" id="UP000289340"/>
    </source>
</evidence>
<feature type="region of interest" description="Disordered" evidence="3">
    <location>
        <begin position="1"/>
        <end position="51"/>
    </location>
</feature>
<sequence length="266" mass="30509">MENFLNQMRDSKITFQKTQSFKGEKKQGGENWLQKQFSRKRSGDHDSRDMDHAAAVAAAAFAINLQDVSEQKSETLEASLTKTKSKVDGPKPPIPLLNSASKRLSGSFRSKNDQGKKPEETITPAPSMRKSSTFSDEKPESSTKPSPVRQPTVTERRTKADEWERAEFQEIRQRYDKLREVIDSWENKKKMKARRKLDKEERGVAQRRMKALEDFQNKITAIDQIADGARTKAEESRRNEEQKTKEKANVIRTTGEMPGICFCFCF</sequence>
<feature type="compositionally biased region" description="Basic and acidic residues" evidence="3">
    <location>
        <begin position="41"/>
        <end position="51"/>
    </location>
</feature>
<comment type="similarity">
    <text evidence="1">Belongs to the remorin family.</text>
</comment>
<feature type="compositionally biased region" description="Polar residues" evidence="3">
    <location>
        <begin position="142"/>
        <end position="153"/>
    </location>
</feature>
<accession>A0A0B2NY73</accession>
<dbReference type="Gramene" id="XM_028347267.1">
    <property type="protein sequence ID" value="XP_028203068.1"/>
    <property type="gene ID" value="LOC114387130"/>
</dbReference>
<dbReference type="EMBL" id="KN670568">
    <property type="protein sequence ID" value="KHN02015.1"/>
    <property type="molecule type" value="Genomic_DNA"/>
</dbReference>
<feature type="domain" description="Remorin C-terminal" evidence="4">
    <location>
        <begin position="155"/>
        <end position="258"/>
    </location>
</feature>
<protein>
    <recommendedName>
        <fullName evidence="4">Remorin C-terminal domain-containing protein</fullName>
    </recommendedName>
</protein>
<evidence type="ECO:0000256" key="2">
    <source>
        <dbReference type="SAM" id="Coils"/>
    </source>
</evidence>
<evidence type="ECO:0000256" key="1">
    <source>
        <dbReference type="ARBA" id="ARBA00005711"/>
    </source>
</evidence>
<dbReference type="EMBL" id="QZWG01000002">
    <property type="protein sequence ID" value="RZC24493.1"/>
    <property type="molecule type" value="Genomic_DNA"/>
</dbReference>
<evidence type="ECO:0000256" key="3">
    <source>
        <dbReference type="SAM" id="MobiDB-lite"/>
    </source>
</evidence>
<dbReference type="AlphaFoldDB" id="A0A0B2NY73"/>
<name>A0A0B2NY73_GLYSO</name>
<reference evidence="5" key="1">
    <citation type="submission" date="2014-07" db="EMBL/GenBank/DDBJ databases">
        <title>Identification of a novel salt tolerance gene in wild soybean by whole-genome sequencing.</title>
        <authorList>
            <person name="Lam H.-M."/>
            <person name="Qi X."/>
            <person name="Li M.-W."/>
            <person name="Liu X."/>
            <person name="Xie M."/>
            <person name="Ni M."/>
            <person name="Xu X."/>
        </authorList>
    </citation>
    <scope>NUCLEOTIDE SEQUENCE [LARGE SCALE GENOMIC DNA]</scope>
    <source>
        <tissue evidence="5">Root</tissue>
    </source>
</reference>
<dbReference type="InterPro" id="IPR005516">
    <property type="entry name" value="Remorin_C"/>
</dbReference>
<feature type="coiled-coil region" evidence="2">
    <location>
        <begin position="168"/>
        <end position="195"/>
    </location>
</feature>
<feature type="compositionally biased region" description="Polar residues" evidence="3">
    <location>
        <begin position="98"/>
        <end position="109"/>
    </location>
</feature>
<proteinExistence type="inferred from homology"/>
<organism evidence="5">
    <name type="scientific">Glycine soja</name>
    <name type="common">Wild soybean</name>
    <dbReference type="NCBI Taxonomy" id="3848"/>
    <lineage>
        <taxon>Eukaryota</taxon>
        <taxon>Viridiplantae</taxon>
        <taxon>Streptophyta</taxon>
        <taxon>Embryophyta</taxon>
        <taxon>Tracheophyta</taxon>
        <taxon>Spermatophyta</taxon>
        <taxon>Magnoliopsida</taxon>
        <taxon>eudicotyledons</taxon>
        <taxon>Gunneridae</taxon>
        <taxon>Pentapetalae</taxon>
        <taxon>rosids</taxon>
        <taxon>fabids</taxon>
        <taxon>Fabales</taxon>
        <taxon>Fabaceae</taxon>
        <taxon>Papilionoideae</taxon>
        <taxon>50 kb inversion clade</taxon>
        <taxon>NPAAA clade</taxon>
        <taxon>indigoferoid/millettioid clade</taxon>
        <taxon>Phaseoleae</taxon>
        <taxon>Glycine</taxon>
        <taxon>Glycine subgen. Soja</taxon>
    </lineage>
</organism>
<feature type="compositionally biased region" description="Polar residues" evidence="3">
    <location>
        <begin position="1"/>
        <end position="21"/>
    </location>
</feature>
<dbReference type="Proteomes" id="UP000289340">
    <property type="component" value="Chromosome 2"/>
</dbReference>
<evidence type="ECO:0000259" key="4">
    <source>
        <dbReference type="Pfam" id="PF03763"/>
    </source>
</evidence>
<dbReference type="PANTHER" id="PTHR31471">
    <property type="entry name" value="OS02G0116800 PROTEIN"/>
    <property type="match status" value="1"/>
</dbReference>
<evidence type="ECO:0000313" key="5">
    <source>
        <dbReference type="EMBL" id="KHN02015.1"/>
    </source>
</evidence>
<feature type="compositionally biased region" description="Basic and acidic residues" evidence="3">
    <location>
        <begin position="110"/>
        <end position="120"/>
    </location>
</feature>